<dbReference type="AlphaFoldDB" id="A0A515DE45"/>
<evidence type="ECO:0000259" key="3">
    <source>
        <dbReference type="Pfam" id="PF02737"/>
    </source>
</evidence>
<dbReference type="InterPro" id="IPR008927">
    <property type="entry name" value="6-PGluconate_DH-like_C_sf"/>
</dbReference>
<evidence type="ECO:0000256" key="1">
    <source>
        <dbReference type="ARBA" id="ARBA00023002"/>
    </source>
</evidence>
<accession>A0A515DE45</accession>
<dbReference type="Gene3D" id="1.10.1040.10">
    <property type="entry name" value="N-(1-d-carboxylethyl)-l-norvaline Dehydrogenase, domain 2"/>
    <property type="match status" value="2"/>
</dbReference>
<dbReference type="EMBL" id="CP035503">
    <property type="protein sequence ID" value="QDL38692.1"/>
    <property type="molecule type" value="Genomic_DNA"/>
</dbReference>
<organism evidence="4 5">
    <name type="scientific">Rhodoferax sediminis</name>
    <dbReference type="NCBI Taxonomy" id="2509614"/>
    <lineage>
        <taxon>Bacteria</taxon>
        <taxon>Pseudomonadati</taxon>
        <taxon>Pseudomonadota</taxon>
        <taxon>Betaproteobacteria</taxon>
        <taxon>Burkholderiales</taxon>
        <taxon>Comamonadaceae</taxon>
        <taxon>Rhodoferax</taxon>
    </lineage>
</organism>
<gene>
    <name evidence="4" type="ORF">EUB48_16380</name>
</gene>
<reference evidence="4 5" key="1">
    <citation type="submission" date="2019-01" db="EMBL/GenBank/DDBJ databases">
        <title>Genomic insights into a novel species Rhodoferax sp.</title>
        <authorList>
            <person name="Jin L."/>
        </authorList>
    </citation>
    <scope>NUCLEOTIDE SEQUENCE [LARGE SCALE GENOMIC DNA]</scope>
    <source>
        <strain evidence="4 5">CHu59-6-5</strain>
    </source>
</reference>
<dbReference type="InterPro" id="IPR006176">
    <property type="entry name" value="3-OHacyl-CoA_DH_NAD-bd"/>
</dbReference>
<dbReference type="InterPro" id="IPR036291">
    <property type="entry name" value="NAD(P)-bd_dom_sf"/>
</dbReference>
<sequence length="505" mass="53448">MMGREVQRVGVIGAGAMGRGIAQVCAAAGCSVQLFDTAKEAVARARDAVGGDLARGVAKGRLSQEDADATLARIQPANELRDMSDCELLVEAIVEKLEVKQQLFRELEATVRPDCILATNTSSLSVTAIAAACEHPGRVAGWHFFNPVPRMRLVEVIQAPRTSAETVEALVELSTRVGHRAIVASDSPGFVVNHAGRAFVTEGLKLLSECVAEHSMLDAILRNCAGFRMGPFELLDLTGLDVSVPVMESIHAQYYGDDRYRPVTLARTRLMAGLLGRKSGQGFYSYGSRGGGAAPVPQPPAIPAEAALWWPTEGPAALPETITSLLPAARRATEPRHADVIFLAPLGADLSTTAAQLQLDAAKVIAIDPVFAGTSGVTLMACPATAASTVMAARATFAAQSVLTFVISDTPGYVASRVVACIVNLACEMAQQGIASPADIDVAVRLALGYPAGPFEWGDRLGAARVLQILEGLHATFGDQRYRPSPWLVRRARLSLPLSAPDRQN</sequence>
<dbReference type="Pfam" id="PF00725">
    <property type="entry name" value="3HCDH"/>
    <property type="match status" value="2"/>
</dbReference>
<keyword evidence="1" id="KW-0560">Oxidoreductase</keyword>
<protein>
    <submittedName>
        <fullName evidence="4">3-hydroxyacyl-CoA dehydrogenase</fullName>
    </submittedName>
</protein>
<dbReference type="SUPFAM" id="SSF51735">
    <property type="entry name" value="NAD(P)-binding Rossmann-fold domains"/>
    <property type="match status" value="1"/>
</dbReference>
<dbReference type="Gene3D" id="3.40.50.720">
    <property type="entry name" value="NAD(P)-binding Rossmann-like Domain"/>
    <property type="match status" value="1"/>
</dbReference>
<feature type="domain" description="3-hydroxyacyl-CoA dehydrogenase NAD binding" evidence="3">
    <location>
        <begin position="9"/>
        <end position="186"/>
    </location>
</feature>
<dbReference type="OrthoDB" id="5287258at2"/>
<dbReference type="KEGG" id="rhf:EUB48_16380"/>
<feature type="domain" description="3-hydroxyacyl-CoA dehydrogenase C-terminal" evidence="2">
    <location>
        <begin position="412"/>
        <end position="491"/>
    </location>
</feature>
<evidence type="ECO:0000313" key="4">
    <source>
        <dbReference type="EMBL" id="QDL38692.1"/>
    </source>
</evidence>
<dbReference type="Proteomes" id="UP000316798">
    <property type="component" value="Chromosome"/>
</dbReference>
<dbReference type="SUPFAM" id="SSF48179">
    <property type="entry name" value="6-phosphogluconate dehydrogenase C-terminal domain-like"/>
    <property type="match status" value="2"/>
</dbReference>
<dbReference type="PANTHER" id="PTHR48075">
    <property type="entry name" value="3-HYDROXYACYL-COA DEHYDROGENASE FAMILY PROTEIN"/>
    <property type="match status" value="1"/>
</dbReference>
<dbReference type="NCBIfam" id="NF006124">
    <property type="entry name" value="PRK08268.1"/>
    <property type="match status" value="1"/>
</dbReference>
<dbReference type="InterPro" id="IPR013328">
    <property type="entry name" value="6PGD_dom2"/>
</dbReference>
<dbReference type="InterPro" id="IPR006108">
    <property type="entry name" value="3HC_DH_C"/>
</dbReference>
<evidence type="ECO:0000313" key="5">
    <source>
        <dbReference type="Proteomes" id="UP000316798"/>
    </source>
</evidence>
<proteinExistence type="predicted"/>
<dbReference type="PROSITE" id="PS51257">
    <property type="entry name" value="PROKAR_LIPOPROTEIN"/>
    <property type="match status" value="1"/>
</dbReference>
<dbReference type="GO" id="GO:0016616">
    <property type="term" value="F:oxidoreductase activity, acting on the CH-OH group of donors, NAD or NADP as acceptor"/>
    <property type="evidence" value="ECO:0007669"/>
    <property type="project" value="InterPro"/>
</dbReference>
<dbReference type="FunFam" id="3.40.50.720:FF:000009">
    <property type="entry name" value="Fatty oxidation complex, alpha subunit"/>
    <property type="match status" value="1"/>
</dbReference>
<dbReference type="GO" id="GO:0006631">
    <property type="term" value="P:fatty acid metabolic process"/>
    <property type="evidence" value="ECO:0007669"/>
    <property type="project" value="InterPro"/>
</dbReference>
<dbReference type="Pfam" id="PF02737">
    <property type="entry name" value="3HCDH_N"/>
    <property type="match status" value="1"/>
</dbReference>
<feature type="domain" description="3-hydroxyacyl-CoA dehydrogenase C-terminal" evidence="2">
    <location>
        <begin position="189"/>
        <end position="286"/>
    </location>
</feature>
<keyword evidence="5" id="KW-1185">Reference proteome</keyword>
<dbReference type="PANTHER" id="PTHR48075:SF5">
    <property type="entry name" value="3-HYDROXYBUTYRYL-COA DEHYDROGENASE"/>
    <property type="match status" value="1"/>
</dbReference>
<evidence type="ECO:0000259" key="2">
    <source>
        <dbReference type="Pfam" id="PF00725"/>
    </source>
</evidence>
<dbReference type="GO" id="GO:0070403">
    <property type="term" value="F:NAD+ binding"/>
    <property type="evidence" value="ECO:0007669"/>
    <property type="project" value="InterPro"/>
</dbReference>
<name>A0A515DE45_9BURK</name>